<feature type="transmembrane region" description="Helical" evidence="1">
    <location>
        <begin position="165"/>
        <end position="191"/>
    </location>
</feature>
<feature type="transmembrane region" description="Helical" evidence="1">
    <location>
        <begin position="211"/>
        <end position="231"/>
    </location>
</feature>
<proteinExistence type="predicted"/>
<evidence type="ECO:0000256" key="1">
    <source>
        <dbReference type="SAM" id="Phobius"/>
    </source>
</evidence>
<feature type="transmembrane region" description="Helical" evidence="1">
    <location>
        <begin position="315"/>
        <end position="335"/>
    </location>
</feature>
<accession>A0A2M6WHW4</accession>
<keyword evidence="1" id="KW-1133">Transmembrane helix</keyword>
<gene>
    <name evidence="2" type="ORF">COU08_02910</name>
</gene>
<comment type="caution">
    <text evidence="2">The sequence shown here is derived from an EMBL/GenBank/DDBJ whole genome shotgun (WGS) entry which is preliminary data.</text>
</comment>
<evidence type="ECO:0000313" key="2">
    <source>
        <dbReference type="EMBL" id="PIT92336.1"/>
    </source>
</evidence>
<evidence type="ECO:0000313" key="3">
    <source>
        <dbReference type="Proteomes" id="UP000228635"/>
    </source>
</evidence>
<protein>
    <recommendedName>
        <fullName evidence="4">DUF2079 domain-containing protein</fullName>
    </recommendedName>
</protein>
<dbReference type="InterPro" id="IPR018650">
    <property type="entry name" value="STSV1_Orf64"/>
</dbReference>
<name>A0A2M6WHW4_9BACT</name>
<dbReference type="AlphaFoldDB" id="A0A2M6WHW4"/>
<evidence type="ECO:0008006" key="4">
    <source>
        <dbReference type="Google" id="ProtNLM"/>
    </source>
</evidence>
<feature type="transmembrane region" description="Helical" evidence="1">
    <location>
        <begin position="274"/>
        <end position="295"/>
    </location>
</feature>
<feature type="transmembrane region" description="Helical" evidence="1">
    <location>
        <begin position="7"/>
        <end position="26"/>
    </location>
</feature>
<dbReference type="EMBL" id="PFBA01000026">
    <property type="protein sequence ID" value="PIT92336.1"/>
    <property type="molecule type" value="Genomic_DNA"/>
</dbReference>
<sequence length="478" mass="54296">MTKREKITIWSLIGLYTFIVGGFSMLRHYQFQTQTWDMGVFIQMIWNTTQGRIFFTRIADAPNHLGVHFTPILFLVVAGYYLFQSPYFLLLIQALALALGALPLYLLSKKILENKKTALVVTISYLLYPSLHWVNVYDFHAIPFLIPLLLGGFYFIEIKKWGTAIIFLILATLVKEDAILVVMITGLYLLIRPKAETPHSGWTRERKIGTGVAITALIYFLIVIKIIMPALGGGLLRFDRYADLGGSLPEIVKNIATNPKLLFETIIIPQKIRYLALIFIPVAFLPFLAPRALILLVPGLAENLLTSYSFQFSNFYQYDAVLIAGMFIATVMGLKTIQNRWPKKEKLAVIVLSIGTLGAFFTNSPINPVTVPKELFKQNADWQTLREIINNIPDNASLTAPTTVVPHVSHRDYIYMINKEPFKTDIVLIDAADSFGFENSEAFQKYVDDYAANEEYTVEVIDDRYIQFTKKSFSETKQ</sequence>
<dbReference type="Pfam" id="PF09852">
    <property type="entry name" value="DUF2079"/>
    <property type="match status" value="1"/>
</dbReference>
<feature type="transmembrane region" description="Helical" evidence="1">
    <location>
        <begin position="347"/>
        <end position="366"/>
    </location>
</feature>
<dbReference type="Proteomes" id="UP000228635">
    <property type="component" value="Unassembled WGS sequence"/>
</dbReference>
<keyword evidence="1" id="KW-0472">Membrane</keyword>
<organism evidence="2 3">
    <name type="scientific">Candidatus Harrisonbacteria bacterium CG10_big_fil_rev_8_21_14_0_10_42_17</name>
    <dbReference type="NCBI Taxonomy" id="1974584"/>
    <lineage>
        <taxon>Bacteria</taxon>
        <taxon>Candidatus Harrisoniibacteriota</taxon>
    </lineage>
</organism>
<feature type="transmembrane region" description="Helical" evidence="1">
    <location>
        <begin position="67"/>
        <end position="83"/>
    </location>
</feature>
<feature type="transmembrane region" description="Helical" evidence="1">
    <location>
        <begin position="89"/>
        <end position="106"/>
    </location>
</feature>
<keyword evidence="1" id="KW-0812">Transmembrane</keyword>
<reference evidence="3" key="1">
    <citation type="submission" date="2017-09" db="EMBL/GenBank/DDBJ databases">
        <title>Depth-based differentiation of microbial function through sediment-hosted aquifers and enrichment of novel symbionts in the deep terrestrial subsurface.</title>
        <authorList>
            <person name="Probst A.J."/>
            <person name="Ladd B."/>
            <person name="Jarett J.K."/>
            <person name="Geller-Mcgrath D.E."/>
            <person name="Sieber C.M.K."/>
            <person name="Emerson J.B."/>
            <person name="Anantharaman K."/>
            <person name="Thomas B.C."/>
            <person name="Malmstrom R."/>
            <person name="Stieglmeier M."/>
            <person name="Klingl A."/>
            <person name="Woyke T."/>
            <person name="Ryan C.M."/>
            <person name="Banfield J.F."/>
        </authorList>
    </citation>
    <scope>NUCLEOTIDE SEQUENCE [LARGE SCALE GENOMIC DNA]</scope>
</reference>
<feature type="transmembrane region" description="Helical" evidence="1">
    <location>
        <begin position="140"/>
        <end position="158"/>
    </location>
</feature>